<evidence type="ECO:0000313" key="2">
    <source>
        <dbReference type="Proteomes" id="UP000024771"/>
    </source>
</evidence>
<proteinExistence type="predicted"/>
<dbReference type="AlphaFoldDB" id="V8R2P9"/>
<gene>
    <name evidence="1" type="ORF">PMO01_23525</name>
</gene>
<dbReference type="HOGENOM" id="CLU_150653_0_0_6"/>
<accession>V8R2P9</accession>
<name>V8R2P9_9PSED</name>
<dbReference type="PATRIC" id="fig|1395516.4.peg.4775"/>
<dbReference type="RefSeq" id="WP_024014394.1">
    <property type="nucleotide sequence ID" value="NZ_CM002330.1"/>
</dbReference>
<dbReference type="EMBL" id="AYMZ01000010">
    <property type="protein sequence ID" value="ETF06177.1"/>
    <property type="molecule type" value="Genomic_DNA"/>
</dbReference>
<evidence type="ECO:0000313" key="1">
    <source>
        <dbReference type="EMBL" id="ETF06177.1"/>
    </source>
</evidence>
<dbReference type="Proteomes" id="UP000024771">
    <property type="component" value="Chromosome"/>
</dbReference>
<organism evidence="1 2">
    <name type="scientific">Pseudomonas moraviensis R28-S</name>
    <dbReference type="NCBI Taxonomy" id="1395516"/>
    <lineage>
        <taxon>Bacteria</taxon>
        <taxon>Pseudomonadati</taxon>
        <taxon>Pseudomonadota</taxon>
        <taxon>Gammaproteobacteria</taxon>
        <taxon>Pseudomonadales</taxon>
        <taxon>Pseudomonadaceae</taxon>
        <taxon>Pseudomonas</taxon>
    </lineage>
</organism>
<sequence length="159" mass="18072">MPDKFMFLTFDHAEVPMGALVRGGHSWRYVEYPTTYPWFHVALIEFDGAEHRSTTFYVYDLTDLIELADSTEHQLQIERVLLVSPGHLNGTGNWQMDELIEIAKVGLEGRSSLVYRLRDGRVLFEDERARTADASQIQVVFVSPVSPSMLGPTDQAAKR</sequence>
<comment type="caution">
    <text evidence="1">The sequence shown here is derived from an EMBL/GenBank/DDBJ whole genome shotgun (WGS) entry which is preliminary data.</text>
</comment>
<protein>
    <submittedName>
        <fullName evidence="1">Uncharacterized protein</fullName>
    </submittedName>
</protein>
<reference evidence="1 2" key="1">
    <citation type="journal article" date="2014" name="Genome Announc.">
        <title>Draft Genome Sequence of Pseudomonas moraviensis R28-S.</title>
        <authorList>
            <person name="Hunter S.S."/>
            <person name="Yano H."/>
            <person name="Loftie-Eaton W."/>
            <person name="Hughes J."/>
            <person name="De Gelder L."/>
            <person name="Stragier P."/>
            <person name="De Vos P."/>
            <person name="Settles M.L."/>
            <person name="Top E.M."/>
        </authorList>
    </citation>
    <scope>NUCLEOTIDE SEQUENCE [LARGE SCALE GENOMIC DNA]</scope>
    <source>
        <strain evidence="2">R28</strain>
    </source>
</reference>